<dbReference type="Proteomes" id="UP000886106">
    <property type="component" value="Unassembled WGS sequence"/>
</dbReference>
<accession>A0A7V5MHK6</accession>
<organism evidence="1">
    <name type="scientific">candidate division WWE3 bacterium</name>
    <dbReference type="NCBI Taxonomy" id="2053526"/>
    <lineage>
        <taxon>Bacteria</taxon>
        <taxon>Katanobacteria</taxon>
    </lineage>
</organism>
<name>A0A7V5MHK6_UNCKA</name>
<dbReference type="EMBL" id="DRNS01000044">
    <property type="protein sequence ID" value="HHH14194.1"/>
    <property type="molecule type" value="Genomic_DNA"/>
</dbReference>
<reference evidence="1" key="1">
    <citation type="journal article" date="2020" name="mSystems">
        <title>Genome- and Community-Level Interaction Insights into Carbon Utilization and Element Cycling Functions of Hydrothermarchaeota in Hydrothermal Sediment.</title>
        <authorList>
            <person name="Zhou Z."/>
            <person name="Liu Y."/>
            <person name="Xu W."/>
            <person name="Pan J."/>
            <person name="Luo Z.H."/>
            <person name="Li M."/>
        </authorList>
    </citation>
    <scope>NUCLEOTIDE SEQUENCE [LARGE SCALE GENOMIC DNA]</scope>
    <source>
        <strain evidence="1">HyVt-517</strain>
    </source>
</reference>
<comment type="caution">
    <text evidence="1">The sequence shown here is derived from an EMBL/GenBank/DDBJ whole genome shotgun (WGS) entry which is preliminary data.</text>
</comment>
<gene>
    <name evidence="1" type="ORF">ENJ78_00615</name>
</gene>
<evidence type="ECO:0000313" key="1">
    <source>
        <dbReference type="EMBL" id="HHH14194.1"/>
    </source>
</evidence>
<evidence type="ECO:0008006" key="2">
    <source>
        <dbReference type="Google" id="ProtNLM"/>
    </source>
</evidence>
<protein>
    <recommendedName>
        <fullName evidence="2">YbaB/EbfC family DNA-binding protein</fullName>
    </recommendedName>
</protein>
<dbReference type="AlphaFoldDB" id="A0A7V5MHK6"/>
<sequence length="93" mass="10088">MFGKIKQTGQALSAQRKISALNKKLGEIKVEITEGNVTIVAKGAIATYEIESIKVDGEEVPAFKKAKKKALKEIQKKLVKMSKSGALEGLDLM</sequence>
<proteinExistence type="predicted"/>